<dbReference type="SUPFAM" id="SSF52047">
    <property type="entry name" value="RNI-like"/>
    <property type="match status" value="1"/>
</dbReference>
<feature type="compositionally biased region" description="Acidic residues" evidence="1">
    <location>
        <begin position="114"/>
        <end position="126"/>
    </location>
</feature>
<feature type="compositionally biased region" description="Acidic residues" evidence="1">
    <location>
        <begin position="550"/>
        <end position="559"/>
    </location>
</feature>
<accession>G7E6H3</accession>
<feature type="compositionally biased region" description="Acidic residues" evidence="1">
    <location>
        <begin position="506"/>
        <end position="541"/>
    </location>
</feature>
<sequence length="609" mass="68633">MSASEGGASIKSLPAELLALIVEHLHQSSMDELIFALELEDARTLGAVGPLHAVTMVHQEMRILTQSQKLGITERPLRDKAGFQLERALRQCSMEPTAATSTAEEAKGSSDSQEGNDDWEDASDLTDDSKIERRVMPAHVKLGKLCVITSVWHLAQTCKTFRELCRPWQWMHLDFTSATNQDILAFISALAPSVSQYTRTLRMAMTRTMLTLKGVVADTEPDTFEPFRRMALAIVLFRFFDKITSLDTDLPLDRTSKDRFTDHLPDASNLLELELIDDCNELARQAGEALRPSLSMLRPVFDRYKHIKRLRLEDFDDTVCQPDGVHNIFDHVQSLESLTHLELINVRQARSPVLVPPSMTDWRPKLTHLTLYQFMPLDRTVLEALLKLCQETLEHLELDLIDGLEDLSGPQGLDDGPEFDFGKLEFLALGSADAGVQFIQRFRTSPLRSLEIGELEMAYNQFEPIIETRFFPQLEALWVLSGTGFSDAELESLEVLCLARGVDCQISEDDDDDDDGDGDDEDEEEDDQDDEDEDEDEDQDQDYMGYYGPFDDDDDGEDLNGYDAVDNDFDELSSNVIANMLARDTGARHPAAHYLRSWASLDGAGYDFT</sequence>
<feature type="region of interest" description="Disordered" evidence="1">
    <location>
        <begin position="506"/>
        <end position="559"/>
    </location>
</feature>
<reference evidence="2 3" key="2">
    <citation type="journal article" date="2012" name="Open Biol.">
        <title>Characteristics of nucleosomes and linker DNA regions on the genome of the basidiomycete Mixia osmundae revealed by mono- and dinucleosome mapping.</title>
        <authorList>
            <person name="Nishida H."/>
            <person name="Kondo S."/>
            <person name="Matsumoto T."/>
            <person name="Suzuki Y."/>
            <person name="Yoshikawa H."/>
            <person name="Taylor T.D."/>
            <person name="Sugiyama J."/>
        </authorList>
    </citation>
    <scope>NUCLEOTIDE SEQUENCE [LARGE SCALE GENOMIC DNA]</scope>
    <source>
        <strain evidence="3">CBS 9802 / IAM 14324 / JCM 22182 / KY 12970</strain>
    </source>
</reference>
<dbReference type="AlphaFoldDB" id="G7E6H3"/>
<evidence type="ECO:0000313" key="3">
    <source>
        <dbReference type="Proteomes" id="UP000009131"/>
    </source>
</evidence>
<keyword evidence="3" id="KW-1185">Reference proteome</keyword>
<dbReference type="RefSeq" id="XP_014568971.1">
    <property type="nucleotide sequence ID" value="XM_014713485.1"/>
</dbReference>
<protein>
    <submittedName>
        <fullName evidence="2">Uncharacterized protein</fullName>
    </submittedName>
</protein>
<dbReference type="InParanoid" id="G7E6H3"/>
<dbReference type="Proteomes" id="UP000009131">
    <property type="component" value="Unassembled WGS sequence"/>
</dbReference>
<reference evidence="2 3" key="1">
    <citation type="journal article" date="2011" name="J. Gen. Appl. Microbiol.">
        <title>Draft genome sequencing of the enigmatic basidiomycete Mixia osmundae.</title>
        <authorList>
            <person name="Nishida H."/>
            <person name="Nagatsuka Y."/>
            <person name="Sugiyama J."/>
        </authorList>
    </citation>
    <scope>NUCLEOTIDE SEQUENCE [LARGE SCALE GENOMIC DNA]</scope>
    <source>
        <strain evidence="3">CBS 9802 / IAM 14324 / JCM 22182 / KY 12970</strain>
    </source>
</reference>
<evidence type="ECO:0000313" key="2">
    <source>
        <dbReference type="EMBL" id="GAA98433.1"/>
    </source>
</evidence>
<dbReference type="Gene3D" id="3.80.10.10">
    <property type="entry name" value="Ribonuclease Inhibitor"/>
    <property type="match status" value="1"/>
</dbReference>
<comment type="caution">
    <text evidence="2">The sequence shown here is derived from an EMBL/GenBank/DDBJ whole genome shotgun (WGS) entry which is preliminary data.</text>
</comment>
<feature type="compositionally biased region" description="Low complexity" evidence="1">
    <location>
        <begin position="94"/>
        <end position="103"/>
    </location>
</feature>
<organism evidence="2 3">
    <name type="scientific">Mixia osmundae (strain CBS 9802 / IAM 14324 / JCM 22182 / KY 12970)</name>
    <dbReference type="NCBI Taxonomy" id="764103"/>
    <lineage>
        <taxon>Eukaryota</taxon>
        <taxon>Fungi</taxon>
        <taxon>Dikarya</taxon>
        <taxon>Basidiomycota</taxon>
        <taxon>Pucciniomycotina</taxon>
        <taxon>Mixiomycetes</taxon>
        <taxon>Mixiales</taxon>
        <taxon>Mixiaceae</taxon>
        <taxon>Mixia</taxon>
    </lineage>
</organism>
<feature type="region of interest" description="Disordered" evidence="1">
    <location>
        <begin position="94"/>
        <end position="130"/>
    </location>
</feature>
<dbReference type="EMBL" id="BABT02000152">
    <property type="protein sequence ID" value="GAA98433.1"/>
    <property type="molecule type" value="Genomic_DNA"/>
</dbReference>
<name>G7E6H3_MIXOS</name>
<dbReference type="InterPro" id="IPR032675">
    <property type="entry name" value="LRR_dom_sf"/>
</dbReference>
<evidence type="ECO:0000256" key="1">
    <source>
        <dbReference type="SAM" id="MobiDB-lite"/>
    </source>
</evidence>
<gene>
    <name evidence="2" type="primary">Mo05119</name>
    <name evidence="2" type="ORF">E5Q_05119</name>
</gene>
<proteinExistence type="predicted"/>
<dbReference type="OrthoDB" id="2536853at2759"/>
<dbReference type="HOGENOM" id="CLU_463137_0_0_1"/>